<reference evidence="3" key="1">
    <citation type="submission" date="2017-02" db="UniProtKB">
        <authorList>
            <consortium name="WormBaseParasite"/>
        </authorList>
    </citation>
    <scope>IDENTIFICATION</scope>
</reference>
<dbReference type="AlphaFoldDB" id="A0A0R3R3Y3"/>
<evidence type="ECO:0000313" key="1">
    <source>
        <dbReference type="EMBL" id="VDO43611.1"/>
    </source>
</evidence>
<sequence>MVISVYLFHYLFRSITVLQKSSSSTKSARITLILDR</sequence>
<accession>A0A0R3R3Y3</accession>
<dbReference type="EMBL" id="UZAG01019409">
    <property type="protein sequence ID" value="VDO43611.1"/>
    <property type="molecule type" value="Genomic_DNA"/>
</dbReference>
<gene>
    <name evidence="1" type="ORF">BTMF_LOCUS12719</name>
</gene>
<dbReference type="Proteomes" id="UP000280834">
    <property type="component" value="Unassembled WGS sequence"/>
</dbReference>
<organism evidence="3">
    <name type="scientific">Brugia timori</name>
    <dbReference type="NCBI Taxonomy" id="42155"/>
    <lineage>
        <taxon>Eukaryota</taxon>
        <taxon>Metazoa</taxon>
        <taxon>Ecdysozoa</taxon>
        <taxon>Nematoda</taxon>
        <taxon>Chromadorea</taxon>
        <taxon>Rhabditida</taxon>
        <taxon>Spirurina</taxon>
        <taxon>Spiruromorpha</taxon>
        <taxon>Filarioidea</taxon>
        <taxon>Onchocercidae</taxon>
        <taxon>Brugia</taxon>
    </lineage>
</organism>
<evidence type="ECO:0000313" key="2">
    <source>
        <dbReference type="Proteomes" id="UP000280834"/>
    </source>
</evidence>
<proteinExistence type="predicted"/>
<evidence type="ECO:0000313" key="3">
    <source>
        <dbReference type="WBParaSite" id="BTMF_0001472301-mRNA-1"/>
    </source>
</evidence>
<dbReference type="WBParaSite" id="BTMF_0001472301-mRNA-1">
    <property type="protein sequence ID" value="BTMF_0001472301-mRNA-1"/>
    <property type="gene ID" value="BTMF_0001472301"/>
</dbReference>
<protein>
    <submittedName>
        <fullName evidence="1 3">Uncharacterized protein</fullName>
    </submittedName>
</protein>
<keyword evidence="2" id="KW-1185">Reference proteome</keyword>
<name>A0A0R3R3Y3_9BILA</name>
<reference evidence="1 2" key="2">
    <citation type="submission" date="2018-11" db="EMBL/GenBank/DDBJ databases">
        <authorList>
            <consortium name="Pathogen Informatics"/>
        </authorList>
    </citation>
    <scope>NUCLEOTIDE SEQUENCE [LARGE SCALE GENOMIC DNA]</scope>
</reference>